<organism evidence="2 3">
    <name type="scientific">Halogeometricum limi</name>
    <dbReference type="NCBI Taxonomy" id="555875"/>
    <lineage>
        <taxon>Archaea</taxon>
        <taxon>Methanobacteriati</taxon>
        <taxon>Methanobacteriota</taxon>
        <taxon>Stenosarchaea group</taxon>
        <taxon>Halobacteria</taxon>
        <taxon>Halobacteriales</taxon>
        <taxon>Haloferacaceae</taxon>
        <taxon>Halogeometricum</taxon>
    </lineage>
</organism>
<keyword evidence="1" id="KW-0472">Membrane</keyword>
<keyword evidence="1" id="KW-0812">Transmembrane</keyword>
<feature type="transmembrane region" description="Helical" evidence="1">
    <location>
        <begin position="59"/>
        <end position="78"/>
    </location>
</feature>
<sequence length="201" mass="22091">MWPHGHLSVGYILYSAYTRVQLDRPPEWPAMFLILVGTQLPDLIDKPLWLLGILPSGRALGHSLLFAVPLAVLVTLALRRVFDAHWLGVAFGIGYVSALLGDGALFLIQGTLTRDLVEISFWFWPFNLPAGQIVDALGVTPGIAAAIAQKSAWTAANLPDGAPLRLWIRSFELAATVVAVLMWMYDGMPGVDTLRRLYSNR</sequence>
<dbReference type="AlphaFoldDB" id="A0A1I6IJN0"/>
<keyword evidence="2" id="KW-0378">Hydrolase</keyword>
<keyword evidence="3" id="KW-1185">Reference proteome</keyword>
<feature type="transmembrane region" description="Helical" evidence="1">
    <location>
        <begin position="85"/>
        <end position="108"/>
    </location>
</feature>
<proteinExistence type="predicted"/>
<evidence type="ECO:0000256" key="1">
    <source>
        <dbReference type="SAM" id="Phobius"/>
    </source>
</evidence>
<dbReference type="EMBL" id="FOYS01000006">
    <property type="protein sequence ID" value="SFR66891.1"/>
    <property type="molecule type" value="Genomic_DNA"/>
</dbReference>
<keyword evidence="1" id="KW-1133">Transmembrane helix</keyword>
<gene>
    <name evidence="2" type="ORF">SAMN04488124_3297</name>
</gene>
<dbReference type="Pfam" id="PF04307">
    <property type="entry name" value="YdjM"/>
    <property type="match status" value="1"/>
</dbReference>
<evidence type="ECO:0000313" key="3">
    <source>
        <dbReference type="Proteomes" id="UP000243250"/>
    </source>
</evidence>
<feature type="transmembrane region" description="Helical" evidence="1">
    <location>
        <begin position="166"/>
        <end position="185"/>
    </location>
</feature>
<evidence type="ECO:0000313" key="2">
    <source>
        <dbReference type="EMBL" id="SFR66891.1"/>
    </source>
</evidence>
<reference evidence="3" key="1">
    <citation type="submission" date="2016-10" db="EMBL/GenBank/DDBJ databases">
        <authorList>
            <person name="Varghese N."/>
            <person name="Submissions S."/>
        </authorList>
    </citation>
    <scope>NUCLEOTIDE SEQUENCE [LARGE SCALE GENOMIC DNA]</scope>
    <source>
        <strain evidence="3">CGMCC 1.8711</strain>
    </source>
</reference>
<protein>
    <submittedName>
        <fullName evidence="2">LexA-binding, inner membrane-associated putative hydrolase</fullName>
    </submittedName>
</protein>
<dbReference type="Proteomes" id="UP000243250">
    <property type="component" value="Unassembled WGS sequence"/>
</dbReference>
<dbReference type="InterPro" id="IPR007404">
    <property type="entry name" value="YdjM-like"/>
</dbReference>
<dbReference type="RefSeq" id="WP_089882948.1">
    <property type="nucleotide sequence ID" value="NZ_FOYS01000006.1"/>
</dbReference>
<name>A0A1I6IJN0_9EURY</name>
<dbReference type="GO" id="GO:0016787">
    <property type="term" value="F:hydrolase activity"/>
    <property type="evidence" value="ECO:0007669"/>
    <property type="project" value="UniProtKB-KW"/>
</dbReference>
<accession>A0A1I6IJN0</accession>